<evidence type="ECO:0000313" key="3">
    <source>
        <dbReference type="Proteomes" id="UP001212997"/>
    </source>
</evidence>
<dbReference type="Proteomes" id="UP001212997">
    <property type="component" value="Unassembled WGS sequence"/>
</dbReference>
<dbReference type="EMBL" id="JANAWD010001071">
    <property type="protein sequence ID" value="KAJ3474402.1"/>
    <property type="molecule type" value="Genomic_DNA"/>
</dbReference>
<keyword evidence="3" id="KW-1185">Reference proteome</keyword>
<feature type="region of interest" description="Disordered" evidence="1">
    <location>
        <begin position="160"/>
        <end position="186"/>
    </location>
</feature>
<reference evidence="2" key="1">
    <citation type="submission" date="2022-07" db="EMBL/GenBank/DDBJ databases">
        <title>Genome Sequence of Physisporinus lineatus.</title>
        <authorList>
            <person name="Buettner E."/>
        </authorList>
    </citation>
    <scope>NUCLEOTIDE SEQUENCE</scope>
    <source>
        <strain evidence="2">VT162</strain>
    </source>
</reference>
<dbReference type="Gene3D" id="3.60.130.30">
    <property type="match status" value="1"/>
</dbReference>
<organism evidence="2 3">
    <name type="scientific">Meripilus lineatus</name>
    <dbReference type="NCBI Taxonomy" id="2056292"/>
    <lineage>
        <taxon>Eukaryota</taxon>
        <taxon>Fungi</taxon>
        <taxon>Dikarya</taxon>
        <taxon>Basidiomycota</taxon>
        <taxon>Agaricomycotina</taxon>
        <taxon>Agaricomycetes</taxon>
        <taxon>Polyporales</taxon>
        <taxon>Meripilaceae</taxon>
        <taxon>Meripilus</taxon>
    </lineage>
</organism>
<protein>
    <submittedName>
        <fullName evidence="2">Uncharacterized protein</fullName>
    </submittedName>
</protein>
<name>A0AAD5UPY1_9APHY</name>
<evidence type="ECO:0000313" key="2">
    <source>
        <dbReference type="EMBL" id="KAJ3474402.1"/>
    </source>
</evidence>
<gene>
    <name evidence="2" type="ORF">NLI96_g12473</name>
</gene>
<sequence>MSSSSLPPELNTFAGLEETLDFYEVVCDYGSLLQQAYDREDAGPADAMLGAEALGDTELEESLSFFQYDSQGESEVEAGFVSSEDDEEEVELQDLSEAKEKGGRMPEVLEGKEHDRAKQERGAFKVGAQDRGQEGLLQHPSAVGMNRKQRRRIVFQKNLKAANREKAKASRSLDEPEQDYRPPKPSVKVYCRPAREVIDVDVSKFPAAQGAYVGAGKVEPEGLRLEDQDLNRLDHLRCIHWDGGRTVALVDSNGVIIAVLVGRPKDADWVQVLDRAVKTIEAEGAKMDFFHPKCEKKPEARCSKCANRRGDYRSFTAGVSHGTGSSAPHTLAPLFPQNQDAIEAVLKDEDVRRIMGFASSAFAVYCPKLFKELQTKLNSLFVRYQKKFGRMIPGVYPATSINVGPQVVTVEHFDSANLSNAWLALTSLGTFDYTKGGHLIMRSLGVVIQFPPGCTILFPSSVVQHGNVPVQPGEKRMSITQYVSGHLIRWIDYGFRDEEKYLRYGGKQAKEVFKRRPVAWQDSIKKYSKYYELYDDIMSTFYGKG</sequence>
<proteinExistence type="predicted"/>
<accession>A0AAD5UPY1</accession>
<evidence type="ECO:0000256" key="1">
    <source>
        <dbReference type="SAM" id="MobiDB-lite"/>
    </source>
</evidence>
<comment type="caution">
    <text evidence="2">The sequence shown here is derived from an EMBL/GenBank/DDBJ whole genome shotgun (WGS) entry which is preliminary data.</text>
</comment>
<dbReference type="AlphaFoldDB" id="A0AAD5UPY1"/>
<feature type="compositionally biased region" description="Basic and acidic residues" evidence="1">
    <location>
        <begin position="162"/>
        <end position="182"/>
    </location>
</feature>